<keyword evidence="4" id="KW-1003">Cell membrane</keyword>
<accession>A0A929RY02</accession>
<dbReference type="Proteomes" id="UP000704068">
    <property type="component" value="Unassembled WGS sequence"/>
</dbReference>
<evidence type="ECO:0000259" key="13">
    <source>
        <dbReference type="Pfam" id="PF03264"/>
    </source>
</evidence>
<comment type="subcellular location">
    <subcellularLocation>
        <location evidence="1">Cell membrane</location>
    </subcellularLocation>
</comment>
<organism evidence="14 15">
    <name type="scientific">Alloprevotella tannerae</name>
    <dbReference type="NCBI Taxonomy" id="76122"/>
    <lineage>
        <taxon>Bacteria</taxon>
        <taxon>Pseudomonadati</taxon>
        <taxon>Bacteroidota</taxon>
        <taxon>Bacteroidia</taxon>
        <taxon>Bacteroidales</taxon>
        <taxon>Prevotellaceae</taxon>
        <taxon>Alloprevotella</taxon>
    </lineage>
</organism>
<evidence type="ECO:0000256" key="3">
    <source>
        <dbReference type="ARBA" id="ARBA00022448"/>
    </source>
</evidence>
<keyword evidence="7" id="KW-0479">Metal-binding</keyword>
<dbReference type="NCBIfam" id="TIGR03153">
    <property type="entry name" value="cytochr_NrfH"/>
    <property type="match status" value="1"/>
</dbReference>
<keyword evidence="3" id="KW-0813">Transport</keyword>
<dbReference type="SUPFAM" id="SSF48695">
    <property type="entry name" value="Multiheme cytochromes"/>
    <property type="match status" value="1"/>
</dbReference>
<evidence type="ECO:0000256" key="11">
    <source>
        <dbReference type="ARBA" id="ARBA00023136"/>
    </source>
</evidence>
<dbReference type="EMBL" id="JABZGR010000017">
    <property type="protein sequence ID" value="MBF0970614.1"/>
    <property type="molecule type" value="Genomic_DNA"/>
</dbReference>
<evidence type="ECO:0000313" key="14">
    <source>
        <dbReference type="EMBL" id="MBF0970614.1"/>
    </source>
</evidence>
<dbReference type="GO" id="GO:0022900">
    <property type="term" value="P:electron transport chain"/>
    <property type="evidence" value="ECO:0007669"/>
    <property type="project" value="InterPro"/>
</dbReference>
<evidence type="ECO:0000256" key="10">
    <source>
        <dbReference type="ARBA" id="ARBA00023004"/>
    </source>
</evidence>
<name>A0A929RY02_9BACT</name>
<dbReference type="InterPro" id="IPR051174">
    <property type="entry name" value="Cytochrome_c-type_ET"/>
</dbReference>
<evidence type="ECO:0000313" key="15">
    <source>
        <dbReference type="Proteomes" id="UP000704068"/>
    </source>
</evidence>
<dbReference type="InterPro" id="IPR038266">
    <property type="entry name" value="NapC/NirT_cytc_sf"/>
</dbReference>
<dbReference type="GO" id="GO:0046872">
    <property type="term" value="F:metal ion binding"/>
    <property type="evidence" value="ECO:0007669"/>
    <property type="project" value="UniProtKB-KW"/>
</dbReference>
<evidence type="ECO:0000256" key="1">
    <source>
        <dbReference type="ARBA" id="ARBA00004236"/>
    </source>
</evidence>
<dbReference type="Gene3D" id="1.10.3820.10">
    <property type="entry name" value="Di-heme elbow motif domain"/>
    <property type="match status" value="1"/>
</dbReference>
<dbReference type="GO" id="GO:0042279">
    <property type="term" value="F:nitrite reductase (cytochrome, ammonia-forming) activity"/>
    <property type="evidence" value="ECO:0007669"/>
    <property type="project" value="UniProtKB-EC"/>
</dbReference>
<evidence type="ECO:0000256" key="5">
    <source>
        <dbReference type="ARBA" id="ARBA00022617"/>
    </source>
</evidence>
<evidence type="ECO:0000256" key="9">
    <source>
        <dbReference type="ARBA" id="ARBA00022989"/>
    </source>
</evidence>
<proteinExistence type="inferred from homology"/>
<evidence type="ECO:0000256" key="6">
    <source>
        <dbReference type="ARBA" id="ARBA00022692"/>
    </source>
</evidence>
<dbReference type="GO" id="GO:0009061">
    <property type="term" value="P:anaerobic respiration"/>
    <property type="evidence" value="ECO:0007669"/>
    <property type="project" value="TreeGrafter"/>
</dbReference>
<feature type="transmembrane region" description="Helical" evidence="12">
    <location>
        <begin position="27"/>
        <end position="47"/>
    </location>
</feature>
<dbReference type="Pfam" id="PF03264">
    <property type="entry name" value="Cytochrom_NNT"/>
    <property type="match status" value="1"/>
</dbReference>
<dbReference type="GO" id="GO:0009055">
    <property type="term" value="F:electron transfer activity"/>
    <property type="evidence" value="ECO:0007669"/>
    <property type="project" value="TreeGrafter"/>
</dbReference>
<keyword evidence="5" id="KW-0349">Heme</keyword>
<sequence>MRVREMFSRIKNKWAGFKQALSYRQKIALVSLLGIIVGSGGLFMYLLRMHTYIIGDDPKACINCHIMSPYYATWSHSSHARDATCNDCHVPNGNILSHYLFKGKDGMKHVAYFVTKSERQTIMAEDASAEVIMDNCIRCHKQLNTEFVKTGKIDYMMAKRGEGKACWDCHRNVPHGGMNSLSSTPGAEYVEPLPPSPVPHWLQKMLGHEAVPNLR</sequence>
<protein>
    <submittedName>
        <fullName evidence="14">Cytochrome c nitrite reductase small subunit</fullName>
        <ecNumber evidence="14">1.7.2.2</ecNumber>
    </submittedName>
</protein>
<dbReference type="InterPro" id="IPR005126">
    <property type="entry name" value="NapC/NirT_cyt_c_N"/>
</dbReference>
<dbReference type="GO" id="GO:0005886">
    <property type="term" value="C:plasma membrane"/>
    <property type="evidence" value="ECO:0007669"/>
    <property type="project" value="UniProtKB-SubCell"/>
</dbReference>
<keyword evidence="11 12" id="KW-0472">Membrane</keyword>
<dbReference type="EC" id="1.7.2.2" evidence="14"/>
<feature type="domain" description="NapC/NirT cytochrome c N-terminal" evidence="13">
    <location>
        <begin position="27"/>
        <end position="176"/>
    </location>
</feature>
<keyword evidence="9 12" id="KW-1133">Transmembrane helix</keyword>
<dbReference type="PANTHER" id="PTHR30333:SF1">
    <property type="entry name" value="CYTOCHROME C-TYPE PROTEIN NAPC"/>
    <property type="match status" value="1"/>
</dbReference>
<keyword evidence="10" id="KW-0408">Iron</keyword>
<keyword evidence="6 12" id="KW-0812">Transmembrane</keyword>
<evidence type="ECO:0000256" key="8">
    <source>
        <dbReference type="ARBA" id="ARBA00022982"/>
    </source>
</evidence>
<evidence type="ECO:0000256" key="12">
    <source>
        <dbReference type="SAM" id="Phobius"/>
    </source>
</evidence>
<dbReference type="RefSeq" id="WP_303764151.1">
    <property type="nucleotide sequence ID" value="NZ_JABZGR010000017.1"/>
</dbReference>
<comment type="similarity">
    <text evidence="2">Belongs to the NapC/NirT/NrfH family.</text>
</comment>
<keyword evidence="14" id="KW-0560">Oxidoreductase</keyword>
<dbReference type="AlphaFoldDB" id="A0A929RY02"/>
<dbReference type="PANTHER" id="PTHR30333">
    <property type="entry name" value="CYTOCHROME C-TYPE PROTEIN"/>
    <property type="match status" value="1"/>
</dbReference>
<evidence type="ECO:0000256" key="4">
    <source>
        <dbReference type="ARBA" id="ARBA00022475"/>
    </source>
</evidence>
<gene>
    <name evidence="14" type="primary">nrfH</name>
    <name evidence="14" type="ORF">HXK21_06180</name>
</gene>
<reference evidence="14" key="1">
    <citation type="submission" date="2020-04" db="EMBL/GenBank/DDBJ databases">
        <title>Deep metagenomics examines the oral microbiome during advanced dental caries in children, revealing novel taxa and co-occurrences with host molecules.</title>
        <authorList>
            <person name="Baker J.L."/>
            <person name="Morton J.T."/>
            <person name="Dinis M."/>
            <person name="Alvarez R."/>
            <person name="Tran N.C."/>
            <person name="Knight R."/>
            <person name="Edlund A."/>
        </authorList>
    </citation>
    <scope>NUCLEOTIDE SEQUENCE</scope>
    <source>
        <strain evidence="14">JCVI_34_bin.1</strain>
    </source>
</reference>
<dbReference type="InterPro" id="IPR036280">
    <property type="entry name" value="Multihaem_cyt_sf"/>
</dbReference>
<comment type="caution">
    <text evidence="14">The sequence shown here is derived from an EMBL/GenBank/DDBJ whole genome shotgun (WGS) entry which is preliminary data.</text>
</comment>
<evidence type="ECO:0000256" key="7">
    <source>
        <dbReference type="ARBA" id="ARBA00022723"/>
    </source>
</evidence>
<evidence type="ECO:0000256" key="2">
    <source>
        <dbReference type="ARBA" id="ARBA00007395"/>
    </source>
</evidence>
<keyword evidence="8" id="KW-0249">Electron transport</keyword>
<dbReference type="InterPro" id="IPR017571">
    <property type="entry name" value="NrfH"/>
</dbReference>